<dbReference type="EMBL" id="VSRR010003030">
    <property type="protein sequence ID" value="MPC34311.1"/>
    <property type="molecule type" value="Genomic_DNA"/>
</dbReference>
<feature type="region of interest" description="Disordered" evidence="1">
    <location>
        <begin position="56"/>
        <end position="108"/>
    </location>
</feature>
<accession>A0A5B7EIT0</accession>
<dbReference type="Proteomes" id="UP000324222">
    <property type="component" value="Unassembled WGS sequence"/>
</dbReference>
<evidence type="ECO:0000256" key="1">
    <source>
        <dbReference type="SAM" id="MobiDB-lite"/>
    </source>
</evidence>
<organism evidence="2 3">
    <name type="scientific">Portunus trituberculatus</name>
    <name type="common">Swimming crab</name>
    <name type="synonym">Neptunus trituberculatus</name>
    <dbReference type="NCBI Taxonomy" id="210409"/>
    <lineage>
        <taxon>Eukaryota</taxon>
        <taxon>Metazoa</taxon>
        <taxon>Ecdysozoa</taxon>
        <taxon>Arthropoda</taxon>
        <taxon>Crustacea</taxon>
        <taxon>Multicrustacea</taxon>
        <taxon>Malacostraca</taxon>
        <taxon>Eumalacostraca</taxon>
        <taxon>Eucarida</taxon>
        <taxon>Decapoda</taxon>
        <taxon>Pleocyemata</taxon>
        <taxon>Brachyura</taxon>
        <taxon>Eubrachyura</taxon>
        <taxon>Portunoidea</taxon>
        <taxon>Portunidae</taxon>
        <taxon>Portuninae</taxon>
        <taxon>Portunus</taxon>
    </lineage>
</organism>
<evidence type="ECO:0000313" key="3">
    <source>
        <dbReference type="Proteomes" id="UP000324222"/>
    </source>
</evidence>
<comment type="caution">
    <text evidence="2">The sequence shown here is derived from an EMBL/GenBank/DDBJ whole genome shotgun (WGS) entry which is preliminary data.</text>
</comment>
<evidence type="ECO:0000313" key="2">
    <source>
        <dbReference type="EMBL" id="MPC34311.1"/>
    </source>
</evidence>
<name>A0A5B7EIT0_PORTR</name>
<dbReference type="AlphaFoldDB" id="A0A5B7EIT0"/>
<keyword evidence="3" id="KW-1185">Reference proteome</keyword>
<protein>
    <submittedName>
        <fullName evidence="2">Uncharacterized protein</fullName>
    </submittedName>
</protein>
<reference evidence="2 3" key="1">
    <citation type="submission" date="2019-05" db="EMBL/GenBank/DDBJ databases">
        <title>Another draft genome of Portunus trituberculatus and its Hox gene families provides insights of decapod evolution.</title>
        <authorList>
            <person name="Jeong J.-H."/>
            <person name="Song I."/>
            <person name="Kim S."/>
            <person name="Choi T."/>
            <person name="Kim D."/>
            <person name="Ryu S."/>
            <person name="Kim W."/>
        </authorList>
    </citation>
    <scope>NUCLEOTIDE SEQUENCE [LARGE SCALE GENOMIC DNA]</scope>
    <source>
        <tissue evidence="2">Muscle</tissue>
    </source>
</reference>
<sequence>MKDLHEAYGTEYTRGREAPLTGRGSLREGIVKVLVCGWLAAACTVPEDTEVKCSLTREAPTASPRHNRLSARQPRPARHALQPRARTPPQPLAHHSNAVHSHIHHSSTYKNMAPAVACPTQYMSATTDH</sequence>
<gene>
    <name evidence="2" type="ORF">E2C01_027696</name>
</gene>
<proteinExistence type="predicted"/>